<dbReference type="EMBL" id="RCOS01000096">
    <property type="protein sequence ID" value="RSN74340.1"/>
    <property type="molecule type" value="Genomic_DNA"/>
</dbReference>
<comment type="caution">
    <text evidence="2">The sequence shown here is derived from an EMBL/GenBank/DDBJ whole genome shotgun (WGS) entry which is preliminary data.</text>
</comment>
<evidence type="ECO:0000313" key="4">
    <source>
        <dbReference type="Proteomes" id="UP000277582"/>
    </source>
</evidence>
<accession>A0A3R9QE57</accession>
<feature type="region of interest" description="Disordered" evidence="1">
    <location>
        <begin position="48"/>
        <end position="67"/>
    </location>
</feature>
<dbReference type="AlphaFoldDB" id="A0A3R9QE57"/>
<evidence type="ECO:0000313" key="3">
    <source>
        <dbReference type="EMBL" id="RZN62573.1"/>
    </source>
</evidence>
<dbReference type="Proteomes" id="UP000316217">
    <property type="component" value="Unassembled WGS sequence"/>
</dbReference>
<sequence length="67" mass="6561">MRDRGRLAVSGIIVLLVAVIACKIVDPGPLSTSAAPVGKIVDPGPLSTSAAPVGKIVDPGPLSTSTG</sequence>
<dbReference type="Proteomes" id="UP000277582">
    <property type="component" value="Unassembled WGS sequence"/>
</dbReference>
<name>A0A3R9QE57_9CREN</name>
<gene>
    <name evidence="2" type="ORF">D6D85_08200</name>
    <name evidence="3" type="ORF">EF810_02410</name>
</gene>
<reference evidence="2 4" key="1">
    <citation type="submission" date="2018-10" db="EMBL/GenBank/DDBJ databases">
        <title>Co-occurring genomic capacity for anaerobic methane metabolism and dissimilatory sulfite reduction discovered in the Korarchaeota.</title>
        <authorList>
            <person name="Mckay L.J."/>
            <person name="Dlakic M."/>
            <person name="Fields M.W."/>
            <person name="Delmont T.O."/>
            <person name="Eren A.M."/>
            <person name="Jay Z.J."/>
            <person name="Klingelsmith K.B."/>
            <person name="Rusch D.B."/>
            <person name="Inskeep W.P."/>
        </authorList>
    </citation>
    <scope>NUCLEOTIDE SEQUENCE [LARGE SCALE GENOMIC DNA]</scope>
    <source>
        <strain evidence="2 4">MDKW</strain>
    </source>
</reference>
<dbReference type="EMBL" id="RXII01000042">
    <property type="protein sequence ID" value="RZN62573.1"/>
    <property type="molecule type" value="Genomic_DNA"/>
</dbReference>
<organism evidence="2 4">
    <name type="scientific">Candidatus Methanodesulfokora washburnensis</name>
    <dbReference type="NCBI Taxonomy" id="2478471"/>
    <lineage>
        <taxon>Archaea</taxon>
        <taxon>Thermoproteota</taxon>
        <taxon>Candidatus Korarchaeia</taxon>
        <taxon>Candidatus Korarchaeia incertae sedis</taxon>
        <taxon>Candidatus Methanodesulfokora</taxon>
    </lineage>
</organism>
<evidence type="ECO:0000313" key="2">
    <source>
        <dbReference type="EMBL" id="RSN74340.1"/>
    </source>
</evidence>
<dbReference type="RefSeq" id="WP_125671514.1">
    <property type="nucleotide sequence ID" value="NZ_RCOS01000096.1"/>
</dbReference>
<evidence type="ECO:0000256" key="1">
    <source>
        <dbReference type="SAM" id="MobiDB-lite"/>
    </source>
</evidence>
<proteinExistence type="predicted"/>
<reference evidence="3 5" key="2">
    <citation type="journal article" date="2019" name="Nat. Microbiol.">
        <title>Wide diversity of methane and short-chain alkane metabolisms in uncultured archaea.</title>
        <authorList>
            <person name="Borrel G."/>
            <person name="Adam P.S."/>
            <person name="McKay L.J."/>
            <person name="Chen L.X."/>
            <person name="Sierra-Garcia I.N."/>
            <person name="Sieber C.M."/>
            <person name="Letourneur Q."/>
            <person name="Ghozlane A."/>
            <person name="Andersen G.L."/>
            <person name="Li W.J."/>
            <person name="Hallam S.J."/>
            <person name="Muyzer G."/>
            <person name="de Oliveira V.M."/>
            <person name="Inskeep W.P."/>
            <person name="Banfield J.F."/>
            <person name="Gribaldo S."/>
        </authorList>
    </citation>
    <scope>NUCLEOTIDE SEQUENCE [LARGE SCALE GENOMIC DNA]</scope>
    <source>
        <strain evidence="3">NM4</strain>
    </source>
</reference>
<dbReference type="PROSITE" id="PS51257">
    <property type="entry name" value="PROKAR_LIPOPROTEIN"/>
    <property type="match status" value="1"/>
</dbReference>
<keyword evidence="4" id="KW-1185">Reference proteome</keyword>
<protein>
    <submittedName>
        <fullName evidence="2">Uncharacterized protein</fullName>
    </submittedName>
</protein>
<evidence type="ECO:0000313" key="5">
    <source>
        <dbReference type="Proteomes" id="UP000316217"/>
    </source>
</evidence>